<evidence type="ECO:0000256" key="3">
    <source>
        <dbReference type="ARBA" id="ARBA00005119"/>
    </source>
</evidence>
<protein>
    <recommendedName>
        <fullName evidence="7 18">Phosphatidate cytidylyltransferase</fullName>
        <ecNumber evidence="6 18">2.7.7.41</ecNumber>
    </recommendedName>
</protein>
<evidence type="ECO:0000256" key="6">
    <source>
        <dbReference type="ARBA" id="ARBA00012487"/>
    </source>
</evidence>
<sequence>MLKTRIITASLLVPLILAGLFVFPPAGWLALVTLIVSLGAWEWTRLAALSAPMRWIYPLVTAPLFVLLVYVLPITSLFGLMLGGSLFWLLLAPLWLRARWSLAKAGPTSVLLGWALLMPAGLAMWLLHNDVRGGWVLLSVLAIAWIADTAAYFSGKAFGRHKLAPAISPGKSWEGAAGGMLAVLVYVAVLPKSLFPQAANLPLWGWLLLAAVLTAVSIVGDLLESLFKRQAGIKDSSNLLPGHGGVLDRVDSQLAILPVATACYLYPLLFAVPV</sequence>
<keyword evidence="9" id="KW-0444">Lipid biosynthesis</keyword>
<keyword evidence="16" id="KW-0594">Phospholipid biosynthesis</keyword>
<keyword evidence="17" id="KW-1208">Phospholipid metabolism</keyword>
<keyword evidence="21" id="KW-1185">Reference proteome</keyword>
<comment type="pathway">
    <text evidence="3 18">Phospholipid metabolism; CDP-diacylglycerol biosynthesis; CDP-diacylglycerol from sn-glycerol 3-phosphate: step 3/3.</text>
</comment>
<dbReference type="PANTHER" id="PTHR46382:SF1">
    <property type="entry name" value="PHOSPHATIDATE CYTIDYLYLTRANSFERASE"/>
    <property type="match status" value="1"/>
</dbReference>
<proteinExistence type="inferred from homology"/>
<keyword evidence="14" id="KW-0443">Lipid metabolism</keyword>
<dbReference type="Proteomes" id="UP000192761">
    <property type="component" value="Unassembled WGS sequence"/>
</dbReference>
<evidence type="ECO:0000256" key="2">
    <source>
        <dbReference type="ARBA" id="ARBA00004651"/>
    </source>
</evidence>
<name>A0A1W1XLK9_9NEIS</name>
<keyword evidence="15 19" id="KW-0472">Membrane</keyword>
<feature type="transmembrane region" description="Helical" evidence="19">
    <location>
        <begin position="108"/>
        <end position="127"/>
    </location>
</feature>
<feature type="transmembrane region" description="Helical" evidence="19">
    <location>
        <begin position="133"/>
        <end position="153"/>
    </location>
</feature>
<evidence type="ECO:0000256" key="9">
    <source>
        <dbReference type="ARBA" id="ARBA00022516"/>
    </source>
</evidence>
<comment type="pathway">
    <text evidence="4">Lipid metabolism.</text>
</comment>
<dbReference type="GO" id="GO:0004605">
    <property type="term" value="F:phosphatidate cytidylyltransferase activity"/>
    <property type="evidence" value="ECO:0007669"/>
    <property type="project" value="UniProtKB-EC"/>
</dbReference>
<dbReference type="GO" id="GO:0016024">
    <property type="term" value="P:CDP-diacylglycerol biosynthetic process"/>
    <property type="evidence" value="ECO:0007669"/>
    <property type="project" value="UniProtKB-UniPathway"/>
</dbReference>
<evidence type="ECO:0000256" key="8">
    <source>
        <dbReference type="ARBA" id="ARBA00022475"/>
    </source>
</evidence>
<keyword evidence="8" id="KW-1003">Cell membrane</keyword>
<feature type="transmembrane region" description="Helical" evidence="19">
    <location>
        <begin position="173"/>
        <end position="191"/>
    </location>
</feature>
<evidence type="ECO:0000256" key="13">
    <source>
        <dbReference type="ARBA" id="ARBA00022989"/>
    </source>
</evidence>
<organism evidence="20 21">
    <name type="scientific">Andreprevotia lacus DSM 23236</name>
    <dbReference type="NCBI Taxonomy" id="1121001"/>
    <lineage>
        <taxon>Bacteria</taxon>
        <taxon>Pseudomonadati</taxon>
        <taxon>Pseudomonadota</taxon>
        <taxon>Betaproteobacteria</taxon>
        <taxon>Neisseriales</taxon>
        <taxon>Chitinibacteraceae</taxon>
        <taxon>Andreprevotia</taxon>
    </lineage>
</organism>
<feature type="transmembrane region" description="Helical" evidence="19">
    <location>
        <begin position="78"/>
        <end position="96"/>
    </location>
</feature>
<comment type="catalytic activity">
    <reaction evidence="1 18">
        <text>a 1,2-diacyl-sn-glycero-3-phosphate + CTP + H(+) = a CDP-1,2-diacyl-sn-glycerol + diphosphate</text>
        <dbReference type="Rhea" id="RHEA:16229"/>
        <dbReference type="ChEBI" id="CHEBI:15378"/>
        <dbReference type="ChEBI" id="CHEBI:33019"/>
        <dbReference type="ChEBI" id="CHEBI:37563"/>
        <dbReference type="ChEBI" id="CHEBI:58332"/>
        <dbReference type="ChEBI" id="CHEBI:58608"/>
        <dbReference type="EC" id="2.7.7.41"/>
    </reaction>
</comment>
<feature type="transmembrane region" description="Helical" evidence="19">
    <location>
        <begin position="55"/>
        <end position="72"/>
    </location>
</feature>
<dbReference type="AlphaFoldDB" id="A0A1W1XLK9"/>
<dbReference type="STRING" id="1121001.SAMN02745857_01951"/>
<evidence type="ECO:0000256" key="12">
    <source>
        <dbReference type="ARBA" id="ARBA00022695"/>
    </source>
</evidence>
<evidence type="ECO:0000256" key="15">
    <source>
        <dbReference type="ARBA" id="ARBA00023136"/>
    </source>
</evidence>
<keyword evidence="12 18" id="KW-0548">Nucleotidyltransferase</keyword>
<evidence type="ECO:0000256" key="14">
    <source>
        <dbReference type="ARBA" id="ARBA00023098"/>
    </source>
</evidence>
<keyword evidence="10 18" id="KW-0808">Transferase</keyword>
<dbReference type="EC" id="2.7.7.41" evidence="6 18"/>
<evidence type="ECO:0000256" key="18">
    <source>
        <dbReference type="RuleBase" id="RU003938"/>
    </source>
</evidence>
<evidence type="ECO:0000256" key="10">
    <source>
        <dbReference type="ARBA" id="ARBA00022679"/>
    </source>
</evidence>
<dbReference type="OrthoDB" id="9799199at2"/>
<dbReference type="GO" id="GO:0005886">
    <property type="term" value="C:plasma membrane"/>
    <property type="evidence" value="ECO:0007669"/>
    <property type="project" value="UniProtKB-SubCell"/>
</dbReference>
<dbReference type="UniPathway" id="UPA00557">
    <property type="reaction ID" value="UER00614"/>
</dbReference>
<keyword evidence="11 18" id="KW-0812">Transmembrane</keyword>
<gene>
    <name evidence="20" type="ORF">SAMN02745857_01951</name>
</gene>
<dbReference type="PANTHER" id="PTHR46382">
    <property type="entry name" value="PHOSPHATIDATE CYTIDYLYLTRANSFERASE"/>
    <property type="match status" value="1"/>
</dbReference>
<evidence type="ECO:0000256" key="1">
    <source>
        <dbReference type="ARBA" id="ARBA00001698"/>
    </source>
</evidence>
<dbReference type="EMBL" id="FWXD01000010">
    <property type="protein sequence ID" value="SMC24752.1"/>
    <property type="molecule type" value="Genomic_DNA"/>
</dbReference>
<evidence type="ECO:0000256" key="16">
    <source>
        <dbReference type="ARBA" id="ARBA00023209"/>
    </source>
</evidence>
<reference evidence="20 21" key="1">
    <citation type="submission" date="2017-04" db="EMBL/GenBank/DDBJ databases">
        <authorList>
            <person name="Afonso C.L."/>
            <person name="Miller P.J."/>
            <person name="Scott M.A."/>
            <person name="Spackman E."/>
            <person name="Goraichik I."/>
            <person name="Dimitrov K.M."/>
            <person name="Suarez D.L."/>
            <person name="Swayne D.E."/>
        </authorList>
    </citation>
    <scope>NUCLEOTIDE SEQUENCE [LARGE SCALE GENOMIC DNA]</scope>
    <source>
        <strain evidence="20 21">DSM 23236</strain>
    </source>
</reference>
<evidence type="ECO:0000313" key="21">
    <source>
        <dbReference type="Proteomes" id="UP000192761"/>
    </source>
</evidence>
<accession>A0A1W1XLK9</accession>
<dbReference type="RefSeq" id="WP_084090611.1">
    <property type="nucleotide sequence ID" value="NZ_FWXD01000010.1"/>
</dbReference>
<keyword evidence="13 19" id="KW-1133">Transmembrane helix</keyword>
<comment type="similarity">
    <text evidence="5 18">Belongs to the CDS family.</text>
</comment>
<evidence type="ECO:0000256" key="4">
    <source>
        <dbReference type="ARBA" id="ARBA00005189"/>
    </source>
</evidence>
<evidence type="ECO:0000256" key="7">
    <source>
        <dbReference type="ARBA" id="ARBA00019373"/>
    </source>
</evidence>
<evidence type="ECO:0000256" key="11">
    <source>
        <dbReference type="ARBA" id="ARBA00022692"/>
    </source>
</evidence>
<evidence type="ECO:0000256" key="17">
    <source>
        <dbReference type="ARBA" id="ARBA00023264"/>
    </source>
</evidence>
<evidence type="ECO:0000256" key="19">
    <source>
        <dbReference type="SAM" id="Phobius"/>
    </source>
</evidence>
<dbReference type="InterPro" id="IPR000374">
    <property type="entry name" value="PC_trans"/>
</dbReference>
<evidence type="ECO:0000313" key="20">
    <source>
        <dbReference type="EMBL" id="SMC24752.1"/>
    </source>
</evidence>
<feature type="transmembrane region" description="Helical" evidence="19">
    <location>
        <begin position="203"/>
        <end position="223"/>
    </location>
</feature>
<dbReference type="PROSITE" id="PS01315">
    <property type="entry name" value="CDS"/>
    <property type="match status" value="1"/>
</dbReference>
<dbReference type="Pfam" id="PF01148">
    <property type="entry name" value="CTP_transf_1"/>
    <property type="match status" value="1"/>
</dbReference>
<evidence type="ECO:0000256" key="5">
    <source>
        <dbReference type="ARBA" id="ARBA00010185"/>
    </source>
</evidence>
<comment type="subcellular location">
    <subcellularLocation>
        <location evidence="2">Cell membrane</location>
        <topology evidence="2">Multi-pass membrane protein</topology>
    </subcellularLocation>
</comment>